<comment type="caution">
    <text evidence="2">The sequence shown here is derived from an EMBL/GenBank/DDBJ whole genome shotgun (WGS) entry which is preliminary data.</text>
</comment>
<feature type="compositionally biased region" description="Polar residues" evidence="1">
    <location>
        <begin position="75"/>
        <end position="108"/>
    </location>
</feature>
<keyword evidence="3" id="KW-1185">Reference proteome</keyword>
<name>A0A9N9HX24_9GLOM</name>
<feature type="compositionally biased region" description="Low complexity" evidence="1">
    <location>
        <begin position="147"/>
        <end position="166"/>
    </location>
</feature>
<feature type="compositionally biased region" description="Polar residues" evidence="1">
    <location>
        <begin position="172"/>
        <end position="193"/>
    </location>
</feature>
<evidence type="ECO:0000256" key="1">
    <source>
        <dbReference type="SAM" id="MobiDB-lite"/>
    </source>
</evidence>
<evidence type="ECO:0000313" key="3">
    <source>
        <dbReference type="Proteomes" id="UP000789342"/>
    </source>
</evidence>
<gene>
    <name evidence="2" type="ORF">AMORRO_LOCUS12656</name>
</gene>
<dbReference type="EMBL" id="CAJVPV010019279">
    <property type="protein sequence ID" value="CAG8710491.1"/>
    <property type="molecule type" value="Genomic_DNA"/>
</dbReference>
<feature type="region of interest" description="Disordered" evidence="1">
    <location>
        <begin position="1"/>
        <end position="37"/>
    </location>
</feature>
<evidence type="ECO:0000313" key="2">
    <source>
        <dbReference type="EMBL" id="CAG8710491.1"/>
    </source>
</evidence>
<feature type="non-terminal residue" evidence="2">
    <location>
        <position position="1"/>
    </location>
</feature>
<feature type="region of interest" description="Disordered" evidence="1">
    <location>
        <begin position="64"/>
        <end position="288"/>
    </location>
</feature>
<proteinExistence type="predicted"/>
<accession>A0A9N9HX24</accession>
<feature type="compositionally biased region" description="Polar residues" evidence="1">
    <location>
        <begin position="15"/>
        <end position="33"/>
    </location>
</feature>
<protein>
    <submittedName>
        <fullName evidence="2">2857_t:CDS:1</fullName>
    </submittedName>
</protein>
<feature type="compositionally biased region" description="Polar residues" evidence="1">
    <location>
        <begin position="117"/>
        <end position="134"/>
    </location>
</feature>
<reference evidence="2" key="1">
    <citation type="submission" date="2021-06" db="EMBL/GenBank/DDBJ databases">
        <authorList>
            <person name="Kallberg Y."/>
            <person name="Tangrot J."/>
            <person name="Rosling A."/>
        </authorList>
    </citation>
    <scope>NUCLEOTIDE SEQUENCE</scope>
    <source>
        <strain evidence="2">CL551</strain>
    </source>
</reference>
<dbReference type="Proteomes" id="UP000789342">
    <property type="component" value="Unassembled WGS sequence"/>
</dbReference>
<dbReference type="OrthoDB" id="1924320at2759"/>
<sequence length="416" mass="46264">KPPSEDSSTDHKRVLTSSGFPSTIYSPGLSSTVAGKPARYVKIQIPQMPAKEENREQNIFDQVEQARHARHMSRASLSGSTRSAQTPNRTTFSVNGGMQSPLSNTGFDDNQLLPVTEDTSIVNNGNQKIPPTSEKTPDKVLQKKRSQTQIQREQNTRQQNNTSQTPTEDKLQSTPSESKAYKTSSVQNAYNETPSKKEPTPTIHAPSRKELTPTSHTPSKKELTPTGHVPLKKEFTPTGHAPSKKEFTPTGHAPSKKEFTPTGHAPSKKEFTPTSNVPLKKEPTPTNHAPVASIISRQLSENSEESVEKFDSFMGDIISTELECEDEVLEQEILVEDSEEEEREEALVAEWLLGTGLIFKSAMTYVDIVQVYEENFDAQNSEYYDEDDTEFMEAQENNIDVCYREPLAASGCLTDE</sequence>
<dbReference type="AlphaFoldDB" id="A0A9N9HX24"/>
<organism evidence="2 3">
    <name type="scientific">Acaulospora morrowiae</name>
    <dbReference type="NCBI Taxonomy" id="94023"/>
    <lineage>
        <taxon>Eukaryota</taxon>
        <taxon>Fungi</taxon>
        <taxon>Fungi incertae sedis</taxon>
        <taxon>Mucoromycota</taxon>
        <taxon>Glomeromycotina</taxon>
        <taxon>Glomeromycetes</taxon>
        <taxon>Diversisporales</taxon>
        <taxon>Acaulosporaceae</taxon>
        <taxon>Acaulospora</taxon>
    </lineage>
</organism>